<organism evidence="1 2">
    <name type="scientific">Bradyrhizobium oligotrophicum S58</name>
    <dbReference type="NCBI Taxonomy" id="1245469"/>
    <lineage>
        <taxon>Bacteria</taxon>
        <taxon>Pseudomonadati</taxon>
        <taxon>Pseudomonadota</taxon>
        <taxon>Alphaproteobacteria</taxon>
        <taxon>Hyphomicrobiales</taxon>
        <taxon>Nitrobacteraceae</taxon>
        <taxon>Bradyrhizobium</taxon>
    </lineage>
</organism>
<dbReference type="EMBL" id="AP012603">
    <property type="protein sequence ID" value="BAM88380.1"/>
    <property type="molecule type" value="Genomic_DNA"/>
</dbReference>
<accession>M4ZQ84</accession>
<dbReference type="AlphaFoldDB" id="M4ZQ84"/>
<dbReference type="PATRIC" id="fig|1245469.3.peg.2430"/>
<dbReference type="HOGENOM" id="CLU_195081_0_0_5"/>
<gene>
    <name evidence="1" type="ORF">S58_23740</name>
</gene>
<reference evidence="1 2" key="1">
    <citation type="journal article" date="2013" name="Appl. Environ. Microbiol.">
        <title>Genome analysis suggests that the soil oligotrophic bacterium Agromonas oligotrophica (Bradyrhizobium oligotrophicum) is a nitrogen-fixing symbiont of Aeschynomene indica.</title>
        <authorList>
            <person name="Okubo T."/>
            <person name="Fukushima S."/>
            <person name="Itakura M."/>
            <person name="Oshima K."/>
            <person name="Longtonglang A."/>
            <person name="Teaumroong N."/>
            <person name="Mitsui H."/>
            <person name="Hattori M."/>
            <person name="Hattori R."/>
            <person name="Hattori T."/>
            <person name="Minamisawa K."/>
        </authorList>
    </citation>
    <scope>NUCLEOTIDE SEQUENCE [LARGE SCALE GENOMIC DNA]</scope>
    <source>
        <strain evidence="1 2">S58</strain>
    </source>
</reference>
<name>M4ZQ84_9BRAD</name>
<dbReference type="STRING" id="1245469.S58_23740"/>
<sequence>METLVFRCSQTGSNVQIGLAVPAFAEPADAYEAVACLACGRMHLVNKRTGKMLSDREGPRCPTLQKS</sequence>
<dbReference type="KEGG" id="aol:S58_23740"/>
<proteinExistence type="predicted"/>
<protein>
    <submittedName>
        <fullName evidence="1">Uncharacterized protein</fullName>
    </submittedName>
</protein>
<dbReference type="eggNOG" id="ENOG503160Z">
    <property type="taxonomic scope" value="Bacteria"/>
</dbReference>
<evidence type="ECO:0000313" key="1">
    <source>
        <dbReference type="EMBL" id="BAM88380.1"/>
    </source>
</evidence>
<keyword evidence="2" id="KW-1185">Reference proteome</keyword>
<evidence type="ECO:0000313" key="2">
    <source>
        <dbReference type="Proteomes" id="UP000011841"/>
    </source>
</evidence>
<dbReference type="Proteomes" id="UP000011841">
    <property type="component" value="Chromosome"/>
</dbReference>